<dbReference type="PATRIC" id="fig|319652.3.peg.122"/>
<gene>
    <name evidence="1" type="ORF">IV80_GL000120</name>
</gene>
<keyword evidence="2" id="KW-1185">Reference proteome</keyword>
<dbReference type="Proteomes" id="UP000051568">
    <property type="component" value="Unassembled WGS sequence"/>
</dbReference>
<sequence length="53" mass="6097">MNLTNVIIRTDKEAEKLLTDIISHFDLADGNGELQKKMVGLFQLMILTILQFY</sequence>
<protein>
    <submittedName>
        <fullName evidence="1">Uncharacterized protein</fullName>
    </submittedName>
</protein>
<accession>A0A0R2IQX0</accession>
<evidence type="ECO:0000313" key="2">
    <source>
        <dbReference type="Proteomes" id="UP000051568"/>
    </source>
</evidence>
<proteinExistence type="predicted"/>
<evidence type="ECO:0000313" key="1">
    <source>
        <dbReference type="EMBL" id="KRN67577.1"/>
    </source>
</evidence>
<dbReference type="EMBL" id="JQBR01000001">
    <property type="protein sequence ID" value="KRN67577.1"/>
    <property type="molecule type" value="Genomic_DNA"/>
</dbReference>
<organism evidence="1 2">
    <name type="scientific">Pediococcus cellicola</name>
    <dbReference type="NCBI Taxonomy" id="319652"/>
    <lineage>
        <taxon>Bacteria</taxon>
        <taxon>Bacillati</taxon>
        <taxon>Bacillota</taxon>
        <taxon>Bacilli</taxon>
        <taxon>Lactobacillales</taxon>
        <taxon>Lactobacillaceae</taxon>
        <taxon>Pediococcus</taxon>
    </lineage>
</organism>
<comment type="caution">
    <text evidence="1">The sequence shown here is derived from an EMBL/GenBank/DDBJ whole genome shotgun (WGS) entry which is preliminary data.</text>
</comment>
<dbReference type="AlphaFoldDB" id="A0A0R2IQX0"/>
<reference evidence="1 2" key="1">
    <citation type="journal article" date="2015" name="Genome Announc.">
        <title>Expanding the biotechnology potential of lactobacilli through comparative genomics of 213 strains and associated genera.</title>
        <authorList>
            <person name="Sun Z."/>
            <person name="Harris H.M."/>
            <person name="McCann A."/>
            <person name="Guo C."/>
            <person name="Argimon S."/>
            <person name="Zhang W."/>
            <person name="Yang X."/>
            <person name="Jeffery I.B."/>
            <person name="Cooney J.C."/>
            <person name="Kagawa T.F."/>
            <person name="Liu W."/>
            <person name="Song Y."/>
            <person name="Salvetti E."/>
            <person name="Wrobel A."/>
            <person name="Rasinkangas P."/>
            <person name="Parkhill J."/>
            <person name="Rea M.C."/>
            <person name="O'Sullivan O."/>
            <person name="Ritari J."/>
            <person name="Douillard F.P."/>
            <person name="Paul Ross R."/>
            <person name="Yang R."/>
            <person name="Briner A.E."/>
            <person name="Felis G.E."/>
            <person name="de Vos W.M."/>
            <person name="Barrangou R."/>
            <person name="Klaenhammer T.R."/>
            <person name="Caufield P.W."/>
            <person name="Cui Y."/>
            <person name="Zhang H."/>
            <person name="O'Toole P.W."/>
        </authorList>
    </citation>
    <scope>NUCLEOTIDE SEQUENCE [LARGE SCALE GENOMIC DNA]</scope>
    <source>
        <strain evidence="1 2">DSM 17757</strain>
    </source>
</reference>
<dbReference type="STRING" id="319652.IV80_GL000120"/>
<name>A0A0R2IQX0_9LACO</name>